<proteinExistence type="predicted"/>
<name>A0A6J5KR10_9CAUD</name>
<dbReference type="EMBL" id="LR796168">
    <property type="protein sequence ID" value="CAB4123277.1"/>
    <property type="molecule type" value="Genomic_DNA"/>
</dbReference>
<accession>A0A6J5KR10</accession>
<gene>
    <name evidence="1" type="ORF">UFOVP41_10</name>
</gene>
<organism evidence="1">
    <name type="scientific">uncultured Caudovirales phage</name>
    <dbReference type="NCBI Taxonomy" id="2100421"/>
    <lineage>
        <taxon>Viruses</taxon>
        <taxon>Duplodnaviria</taxon>
        <taxon>Heunggongvirae</taxon>
        <taxon>Uroviricota</taxon>
        <taxon>Caudoviricetes</taxon>
        <taxon>Peduoviridae</taxon>
        <taxon>Maltschvirus</taxon>
        <taxon>Maltschvirus maltsch</taxon>
    </lineage>
</organism>
<evidence type="ECO:0000313" key="1">
    <source>
        <dbReference type="EMBL" id="CAB4123277.1"/>
    </source>
</evidence>
<protein>
    <submittedName>
        <fullName evidence="1">Uncharacterized protein</fullName>
    </submittedName>
</protein>
<sequence length="66" mass="6980">MTAPIVYVPYPTPQTTEELEADINALVNQPGVPTSLTNAVYSVEDNPQTAADVDAAEANNDSMANE</sequence>
<reference evidence="1" key="1">
    <citation type="submission" date="2020-04" db="EMBL/GenBank/DDBJ databases">
        <authorList>
            <person name="Chiriac C."/>
            <person name="Salcher M."/>
            <person name="Ghai R."/>
            <person name="Kavagutti S V."/>
        </authorList>
    </citation>
    <scope>NUCLEOTIDE SEQUENCE</scope>
</reference>